<dbReference type="EMBL" id="MCFC01000061">
    <property type="protein sequence ID" value="ORY25079.1"/>
    <property type="molecule type" value="Genomic_DNA"/>
</dbReference>
<gene>
    <name evidence="2" type="ORF">BCR39DRAFT_561260</name>
</gene>
<reference evidence="2 3" key="1">
    <citation type="submission" date="2016-07" db="EMBL/GenBank/DDBJ databases">
        <title>Pervasive Adenine N6-methylation of Active Genes in Fungi.</title>
        <authorList>
            <consortium name="DOE Joint Genome Institute"/>
            <person name="Mondo S.J."/>
            <person name="Dannebaum R.O."/>
            <person name="Kuo R.C."/>
            <person name="Labutti K."/>
            <person name="Haridas S."/>
            <person name="Kuo A."/>
            <person name="Salamov A."/>
            <person name="Ahrendt S.R."/>
            <person name="Lipzen A."/>
            <person name="Sullivan W."/>
            <person name="Andreopoulos W.B."/>
            <person name="Clum A."/>
            <person name="Lindquist E."/>
            <person name="Daum C."/>
            <person name="Ramamoorthy G.K."/>
            <person name="Gryganskyi A."/>
            <person name="Culley D."/>
            <person name="Magnuson J.K."/>
            <person name="James T.Y."/>
            <person name="O'Malley M.A."/>
            <person name="Stajich J.E."/>
            <person name="Spatafora J.W."/>
            <person name="Visel A."/>
            <person name="Grigoriev I.V."/>
        </authorList>
    </citation>
    <scope>NUCLEOTIDE SEQUENCE [LARGE SCALE GENOMIC DNA]</scope>
    <source>
        <strain evidence="2 3">68-887.2</strain>
    </source>
</reference>
<feature type="region of interest" description="Disordered" evidence="1">
    <location>
        <begin position="75"/>
        <end position="128"/>
    </location>
</feature>
<name>A0A1Y2AR73_9TREE</name>
<dbReference type="Proteomes" id="UP000193986">
    <property type="component" value="Unassembled WGS sequence"/>
</dbReference>
<comment type="caution">
    <text evidence="2">The sequence shown here is derived from an EMBL/GenBank/DDBJ whole genome shotgun (WGS) entry which is preliminary data.</text>
</comment>
<dbReference type="AlphaFoldDB" id="A0A1Y2AR73"/>
<evidence type="ECO:0000313" key="3">
    <source>
        <dbReference type="Proteomes" id="UP000193986"/>
    </source>
</evidence>
<proteinExistence type="predicted"/>
<protein>
    <submittedName>
        <fullName evidence="2">Uncharacterized protein</fullName>
    </submittedName>
</protein>
<organism evidence="2 3">
    <name type="scientific">Naematelia encephala</name>
    <dbReference type="NCBI Taxonomy" id="71784"/>
    <lineage>
        <taxon>Eukaryota</taxon>
        <taxon>Fungi</taxon>
        <taxon>Dikarya</taxon>
        <taxon>Basidiomycota</taxon>
        <taxon>Agaricomycotina</taxon>
        <taxon>Tremellomycetes</taxon>
        <taxon>Tremellales</taxon>
        <taxon>Naemateliaceae</taxon>
        <taxon>Naematelia</taxon>
    </lineage>
</organism>
<dbReference type="InParanoid" id="A0A1Y2AR73"/>
<feature type="compositionally biased region" description="Low complexity" evidence="1">
    <location>
        <begin position="12"/>
        <end position="27"/>
    </location>
</feature>
<keyword evidence="3" id="KW-1185">Reference proteome</keyword>
<feature type="region of interest" description="Disordered" evidence="1">
    <location>
        <begin position="1"/>
        <end position="51"/>
    </location>
</feature>
<evidence type="ECO:0000256" key="1">
    <source>
        <dbReference type="SAM" id="MobiDB-lite"/>
    </source>
</evidence>
<sequence>MASNTSSAPRKATNAGTASSAASESVARMFPKLAPSTCSTPSTAREPGKHESLELWNSDSKVTAAAPVNVATFYSLPTQGGSTTTPNPSTAADSIPQATTGAQKQSPARGSTTGKPSAGTLYGPTEGQ</sequence>
<accession>A0A1Y2AR73</accession>
<feature type="compositionally biased region" description="Polar residues" evidence="1">
    <location>
        <begin position="75"/>
        <end position="115"/>
    </location>
</feature>
<evidence type="ECO:0000313" key="2">
    <source>
        <dbReference type="EMBL" id="ORY25079.1"/>
    </source>
</evidence>